<dbReference type="SUPFAM" id="SSF54001">
    <property type="entry name" value="Cysteine proteinases"/>
    <property type="match status" value="1"/>
</dbReference>
<dbReference type="Gene3D" id="3.30.2230.10">
    <property type="entry name" value="DUSP-like"/>
    <property type="match status" value="1"/>
</dbReference>
<dbReference type="CDD" id="cd02674">
    <property type="entry name" value="Peptidase_C19R"/>
    <property type="match status" value="1"/>
</dbReference>
<evidence type="ECO:0000256" key="1">
    <source>
        <dbReference type="ARBA" id="ARBA00009085"/>
    </source>
</evidence>
<evidence type="ECO:0000256" key="2">
    <source>
        <dbReference type="ARBA" id="ARBA00037450"/>
    </source>
</evidence>
<dbReference type="InterPro" id="IPR006615">
    <property type="entry name" value="Pept_C19_DUSP"/>
</dbReference>
<gene>
    <name evidence="5" type="ORF">Bca52824_028878</name>
</gene>
<dbReference type="GO" id="GO:0016579">
    <property type="term" value="P:protein deubiquitination"/>
    <property type="evidence" value="ECO:0007669"/>
    <property type="project" value="InterPro"/>
</dbReference>
<feature type="domain" description="USP" evidence="3">
    <location>
        <begin position="220"/>
        <end position="519"/>
    </location>
</feature>
<dbReference type="PANTHER" id="PTHR21646">
    <property type="entry name" value="UBIQUITIN CARBOXYL-TERMINAL HYDROLASE"/>
    <property type="match status" value="1"/>
</dbReference>
<sequence length="539" mass="60899">MIPNSRAFTAEEEKRIVLELTTTSFNEGESSYFVISKRWYTRWQRYVGGGAPSPRPGPISNLDDIIDTGRLLVEDEDYLLLPQRVWNTLLEWYKGGPPIPRTLIYLYLSDARDVDNVTHIRLAKQASIRELYDKVCAKTGVSLEKARIWDYFNLRKGKLLHPLSNKSLEESGLHITQHILLDVDGSSSSAVNELALVPLEEPSVSGHSLSSTSSLGKGLAGLVNLGNTCYMNTALQCLAHTPPIRQYLYTHDDDHFNKDYNQGELAKAFCDLLKELWSSSGRKAFAPRVFKTKLDEAAPQFTGYNQHDSHELLLSLLARLHEVSDIVNVCQGQCTSSLVCQVCGNTATTYDSFMCLSLPLPSTLEQQSISLLSCLEKYLAEEPLGPDNMWDCPECKEKRQANKKLDLWKLPDILVLHLKRFKTSKYFVKKIDTFVNFPINDLDLSKYVKDKNGESYLLYELYAVNNHHGGIAVGHYTAYAKLIDDDDNKWYHFNDSHVSPVNESEIESKAAYLLFYRRVGSETATQSAAVSMTDMDYSS</sequence>
<proteinExistence type="inferred from homology"/>
<feature type="domain" description="DUSP" evidence="4">
    <location>
        <begin position="8"/>
        <end position="104"/>
    </location>
</feature>
<dbReference type="Proteomes" id="UP000886595">
    <property type="component" value="Unassembled WGS sequence"/>
</dbReference>
<dbReference type="GO" id="GO:0004843">
    <property type="term" value="F:cysteine-type deubiquitinase activity"/>
    <property type="evidence" value="ECO:0007669"/>
    <property type="project" value="InterPro"/>
</dbReference>
<evidence type="ECO:0000313" key="6">
    <source>
        <dbReference type="Proteomes" id="UP000886595"/>
    </source>
</evidence>
<dbReference type="InterPro" id="IPR050185">
    <property type="entry name" value="Ub_carboxyl-term_hydrolase"/>
</dbReference>
<dbReference type="InterPro" id="IPR018200">
    <property type="entry name" value="USP_CS"/>
</dbReference>
<dbReference type="InterPro" id="IPR001394">
    <property type="entry name" value="Peptidase_C19_UCH"/>
</dbReference>
<reference evidence="5 6" key="1">
    <citation type="submission" date="2020-02" db="EMBL/GenBank/DDBJ databases">
        <authorList>
            <person name="Ma Q."/>
            <person name="Huang Y."/>
            <person name="Song X."/>
            <person name="Pei D."/>
        </authorList>
    </citation>
    <scope>NUCLEOTIDE SEQUENCE [LARGE SCALE GENOMIC DNA]</scope>
    <source>
        <strain evidence="5">Sxm20200214</strain>
        <tissue evidence="5">Leaf</tissue>
    </source>
</reference>
<dbReference type="InterPro" id="IPR038765">
    <property type="entry name" value="Papain-like_cys_pep_sf"/>
</dbReference>
<dbReference type="PANTHER" id="PTHR21646:SF73">
    <property type="entry name" value="UBIQUITIN CARBOXYL-TERMINAL HYDROLASE"/>
    <property type="match status" value="1"/>
</dbReference>
<evidence type="ECO:0000259" key="3">
    <source>
        <dbReference type="PROSITE" id="PS50235"/>
    </source>
</evidence>
<dbReference type="AlphaFoldDB" id="A0A8X8ANS1"/>
<dbReference type="Pfam" id="PF00443">
    <property type="entry name" value="UCH"/>
    <property type="match status" value="1"/>
</dbReference>
<dbReference type="PROSITE" id="PS00973">
    <property type="entry name" value="USP_2"/>
    <property type="match status" value="1"/>
</dbReference>
<protein>
    <recommendedName>
        <fullName evidence="7">Ubiquitinyl hydrolase 1</fullName>
    </recommendedName>
</protein>
<dbReference type="OrthoDB" id="292964at2759"/>
<dbReference type="SUPFAM" id="SSF143791">
    <property type="entry name" value="DUSP-like"/>
    <property type="match status" value="1"/>
</dbReference>
<dbReference type="PROSITE" id="PS50235">
    <property type="entry name" value="USP_3"/>
    <property type="match status" value="1"/>
</dbReference>
<keyword evidence="6" id="KW-1185">Reference proteome</keyword>
<comment type="similarity">
    <text evidence="1">Belongs to the peptidase C19 family.</text>
</comment>
<dbReference type="EMBL" id="JAAMPC010000006">
    <property type="protein sequence ID" value="KAG2309130.1"/>
    <property type="molecule type" value="Genomic_DNA"/>
</dbReference>
<dbReference type="InterPro" id="IPR028889">
    <property type="entry name" value="USP"/>
</dbReference>
<dbReference type="PROSITE" id="PS51283">
    <property type="entry name" value="DUSP"/>
    <property type="match status" value="1"/>
</dbReference>
<evidence type="ECO:0000313" key="5">
    <source>
        <dbReference type="EMBL" id="KAG2309130.1"/>
    </source>
</evidence>
<dbReference type="Gene3D" id="3.90.70.10">
    <property type="entry name" value="Cysteine proteinases"/>
    <property type="match status" value="1"/>
</dbReference>
<evidence type="ECO:0008006" key="7">
    <source>
        <dbReference type="Google" id="ProtNLM"/>
    </source>
</evidence>
<name>A0A8X8ANS1_BRACI</name>
<comment type="function">
    <text evidence="2">Recognizes and hydrolyzes the peptide bond at the C-terminal Gly of ubiquitin. Involved in the processing of poly-ubiquitin precursors as well as that of ubiquitinated proteins.</text>
</comment>
<evidence type="ECO:0000259" key="4">
    <source>
        <dbReference type="PROSITE" id="PS51283"/>
    </source>
</evidence>
<accession>A0A8X8ANS1</accession>
<dbReference type="SMART" id="SM00695">
    <property type="entry name" value="DUSP"/>
    <property type="match status" value="1"/>
</dbReference>
<dbReference type="Gene3D" id="3.10.20.90">
    <property type="entry name" value="Phosphatidylinositol 3-kinase Catalytic Subunit, Chain A, domain 1"/>
    <property type="match status" value="1"/>
</dbReference>
<comment type="caution">
    <text evidence="5">The sequence shown here is derived from an EMBL/GenBank/DDBJ whole genome shotgun (WGS) entry which is preliminary data.</text>
</comment>
<dbReference type="Pfam" id="PF06337">
    <property type="entry name" value="DUSP"/>
    <property type="match status" value="1"/>
</dbReference>
<organism evidence="5 6">
    <name type="scientific">Brassica carinata</name>
    <name type="common">Ethiopian mustard</name>
    <name type="synonym">Abyssinian cabbage</name>
    <dbReference type="NCBI Taxonomy" id="52824"/>
    <lineage>
        <taxon>Eukaryota</taxon>
        <taxon>Viridiplantae</taxon>
        <taxon>Streptophyta</taxon>
        <taxon>Embryophyta</taxon>
        <taxon>Tracheophyta</taxon>
        <taxon>Spermatophyta</taxon>
        <taxon>Magnoliopsida</taxon>
        <taxon>eudicotyledons</taxon>
        <taxon>Gunneridae</taxon>
        <taxon>Pentapetalae</taxon>
        <taxon>rosids</taxon>
        <taxon>malvids</taxon>
        <taxon>Brassicales</taxon>
        <taxon>Brassicaceae</taxon>
        <taxon>Brassiceae</taxon>
        <taxon>Brassica</taxon>
    </lineage>
</organism>
<dbReference type="InterPro" id="IPR035927">
    <property type="entry name" value="DUSP-like_sf"/>
</dbReference>